<proteinExistence type="predicted"/>
<name>A0A081C9G2_VECG1</name>
<dbReference type="InterPro" id="IPR014998">
    <property type="entry name" value="DUF1848"/>
</dbReference>
<accession>A0A081C9G2</accession>
<evidence type="ECO:0000313" key="2">
    <source>
        <dbReference type="Proteomes" id="UP000030661"/>
    </source>
</evidence>
<dbReference type="STRING" id="1499967.U27_01116"/>
<dbReference type="EMBL" id="DF820477">
    <property type="protein sequence ID" value="GAK61217.1"/>
    <property type="molecule type" value="Genomic_DNA"/>
</dbReference>
<keyword evidence="2" id="KW-1185">Reference proteome</keyword>
<evidence type="ECO:0008006" key="3">
    <source>
        <dbReference type="Google" id="ProtNLM"/>
    </source>
</evidence>
<evidence type="ECO:0000313" key="1">
    <source>
        <dbReference type="EMBL" id="GAK61217.1"/>
    </source>
</evidence>
<dbReference type="HOGENOM" id="CLU_069130_0_0_0"/>
<dbReference type="Proteomes" id="UP000030661">
    <property type="component" value="Unassembled WGS sequence"/>
</dbReference>
<dbReference type="Pfam" id="PF08902">
    <property type="entry name" value="DUF1848"/>
    <property type="match status" value="1"/>
</dbReference>
<dbReference type="AlphaFoldDB" id="A0A081C9G2"/>
<protein>
    <recommendedName>
        <fullName evidence="3">DUF1848 domain-containing protein</fullName>
    </recommendedName>
</protein>
<gene>
    <name evidence="1" type="ORF">U27_01116</name>
</gene>
<dbReference type="eggNOG" id="COG1533">
    <property type="taxonomic scope" value="Bacteria"/>
</dbReference>
<reference evidence="1" key="1">
    <citation type="journal article" date="2015" name="PeerJ">
        <title>First genomic representation of candidate bacterial phylum KSB3 points to enhanced environmental sensing as a trigger of wastewater bulking.</title>
        <authorList>
            <person name="Sekiguchi Y."/>
            <person name="Ohashi A."/>
            <person name="Parks D.H."/>
            <person name="Yamauchi T."/>
            <person name="Tyson G.W."/>
            <person name="Hugenholtz P."/>
        </authorList>
    </citation>
    <scope>NUCLEOTIDE SEQUENCE [LARGE SCALE GENOMIC DNA]</scope>
</reference>
<organism evidence="1">
    <name type="scientific">Vecturithrix granuli</name>
    <dbReference type="NCBI Taxonomy" id="1499967"/>
    <lineage>
        <taxon>Bacteria</taxon>
        <taxon>Candidatus Moduliflexota</taxon>
        <taxon>Candidatus Vecturitrichia</taxon>
        <taxon>Candidatus Vecturitrichales</taxon>
        <taxon>Candidatus Vecturitrichaceae</taxon>
        <taxon>Candidatus Vecturithrix</taxon>
    </lineage>
</organism>
<sequence length="297" mass="34728">MIISASRRTDIPAFYAEWFMRRIRAGYCVTPNPFNRKQATSVSLKPEDVDVIVFWTRNPKPLLPFLPELDRRGFRYYVQYTLLNNPPELDPHTPRLESALRTFRELASQIGPQKVIWRYDPIVFSPKTDASFHWHSYREIAEALQDFTFRSVISLVDPYRKTQKRLEELARQGIEIQVYEGQPVSWFVDLMRSLARIAQDNGMEIVSCAEEIDLQPYGIRPGKCIDDEYIARVFGFEVTHQKDKSQRKACGCVESRDIGMYDTCIYGCRYCYATSNFERARSNLQQHDPLFPSLLKQ</sequence>